<evidence type="ECO:0000313" key="3">
    <source>
        <dbReference type="Proteomes" id="UP000829685"/>
    </source>
</evidence>
<gene>
    <name evidence="2" type="ORF">JX265_006340</name>
</gene>
<feature type="compositionally biased region" description="Basic residues" evidence="1">
    <location>
        <begin position="95"/>
        <end position="108"/>
    </location>
</feature>
<evidence type="ECO:0000313" key="2">
    <source>
        <dbReference type="EMBL" id="KAI1870170.1"/>
    </source>
</evidence>
<feature type="compositionally biased region" description="Polar residues" evidence="1">
    <location>
        <begin position="40"/>
        <end position="51"/>
    </location>
</feature>
<dbReference type="AlphaFoldDB" id="A0A9Q0AQX9"/>
<keyword evidence="3" id="KW-1185">Reference proteome</keyword>
<feature type="compositionally biased region" description="Polar residues" evidence="1">
    <location>
        <begin position="63"/>
        <end position="82"/>
    </location>
</feature>
<sequence length="243" mass="27172">MSDHLDAPDPSRISRAHRGTKRETAYLESQQPLSNPPWPTQHTGPRTSGKSGSEGLQDPYEQSARSRSSKLGTVNHSPQNPVVPSRDHSPTAPREHRHRRHRRRHSRSAARYSTSRSPLRGPRSPKASSRSTKSPFHAGLQDILEGLFGYGARGPTGDELRKLADDFGDLIVGELVDRLVEELKDGLLEKLLIEYLEELVTGAVRKKMTRNSKGKSKDKDDEGDWKKGLLKRAALVLAKRFTH</sequence>
<protein>
    <submittedName>
        <fullName evidence="2">Uncharacterized protein</fullName>
    </submittedName>
</protein>
<proteinExistence type="predicted"/>
<dbReference type="EMBL" id="JAFIMR010000014">
    <property type="protein sequence ID" value="KAI1870170.1"/>
    <property type="molecule type" value="Genomic_DNA"/>
</dbReference>
<evidence type="ECO:0000256" key="1">
    <source>
        <dbReference type="SAM" id="MobiDB-lite"/>
    </source>
</evidence>
<reference evidence="2" key="1">
    <citation type="submission" date="2021-03" db="EMBL/GenBank/DDBJ databases">
        <title>Revisited historic fungal species revealed as producer of novel bioactive compounds through whole genome sequencing and comparative genomics.</title>
        <authorList>
            <person name="Vignolle G.A."/>
            <person name="Hochenegger N."/>
            <person name="Mach R.L."/>
            <person name="Mach-Aigner A.R."/>
            <person name="Javad Rahimi M."/>
            <person name="Salim K.A."/>
            <person name="Chan C.M."/>
            <person name="Lim L.B.L."/>
            <person name="Cai F."/>
            <person name="Druzhinina I.S."/>
            <person name="U'Ren J.M."/>
            <person name="Derntl C."/>
        </authorList>
    </citation>
    <scope>NUCLEOTIDE SEQUENCE</scope>
    <source>
        <strain evidence="2">TUCIM 5799</strain>
    </source>
</reference>
<dbReference type="Proteomes" id="UP000829685">
    <property type="component" value="Unassembled WGS sequence"/>
</dbReference>
<feature type="region of interest" description="Disordered" evidence="1">
    <location>
        <begin position="1"/>
        <end position="135"/>
    </location>
</feature>
<name>A0A9Q0AQX9_9PEZI</name>
<organism evidence="2 3">
    <name type="scientific">Neoarthrinium moseri</name>
    <dbReference type="NCBI Taxonomy" id="1658444"/>
    <lineage>
        <taxon>Eukaryota</taxon>
        <taxon>Fungi</taxon>
        <taxon>Dikarya</taxon>
        <taxon>Ascomycota</taxon>
        <taxon>Pezizomycotina</taxon>
        <taxon>Sordariomycetes</taxon>
        <taxon>Xylariomycetidae</taxon>
        <taxon>Amphisphaeriales</taxon>
        <taxon>Apiosporaceae</taxon>
        <taxon>Neoarthrinium</taxon>
    </lineage>
</organism>
<comment type="caution">
    <text evidence="2">The sequence shown here is derived from an EMBL/GenBank/DDBJ whole genome shotgun (WGS) entry which is preliminary data.</text>
</comment>
<accession>A0A9Q0AQX9</accession>